<sequence>MLSDGCIVIEPRIRRKAACYQRLRASDEAPETSGIT</sequence>
<dbReference type="Proteomes" id="UP000007029">
    <property type="component" value="Chromosome"/>
</dbReference>
<gene>
    <name evidence="1" type="ordered locus">RD1_3656</name>
</gene>
<dbReference type="HOGENOM" id="CLU_3358208_0_0_5"/>
<name>Q162G3_ROSDO</name>
<dbReference type="EMBL" id="CP000362">
    <property type="protein sequence ID" value="ABG33130.1"/>
    <property type="molecule type" value="Genomic_DNA"/>
</dbReference>
<dbReference type="KEGG" id="rde:RD1_3656"/>
<evidence type="ECO:0000313" key="2">
    <source>
        <dbReference type="Proteomes" id="UP000007029"/>
    </source>
</evidence>
<accession>Q162G3</accession>
<proteinExistence type="predicted"/>
<dbReference type="STRING" id="375451.RD1_3656"/>
<dbReference type="AlphaFoldDB" id="Q162G3"/>
<evidence type="ECO:0000313" key="1">
    <source>
        <dbReference type="EMBL" id="ABG33130.1"/>
    </source>
</evidence>
<keyword evidence="2" id="KW-1185">Reference proteome</keyword>
<reference evidence="1 2" key="1">
    <citation type="journal article" date="2007" name="J. Bacteriol.">
        <title>The complete genome sequence of Roseobacter denitrificans reveals a mixotrophic rather than photosynthetic metabolism.</title>
        <authorList>
            <person name="Swingley W.D."/>
            <person name="Sadekar S."/>
            <person name="Mastrian S.D."/>
            <person name="Matthies H.J."/>
            <person name="Hao J."/>
            <person name="Ramos H."/>
            <person name="Acharya C.R."/>
            <person name="Conrad A.L."/>
            <person name="Taylor H.L."/>
            <person name="Dejesa L.C."/>
            <person name="Shah M.K."/>
            <person name="O'huallachain M.E."/>
            <person name="Lince M.T."/>
            <person name="Blankenship R.E."/>
            <person name="Beatty J.T."/>
            <person name="Touchman J.W."/>
        </authorList>
    </citation>
    <scope>NUCLEOTIDE SEQUENCE [LARGE SCALE GENOMIC DNA]</scope>
    <source>
        <strain evidence="2">ATCC 33942 / OCh 114</strain>
    </source>
</reference>
<organism evidence="1 2">
    <name type="scientific">Roseobacter denitrificans (strain ATCC 33942 / OCh 114)</name>
    <name type="common">Erythrobacter sp. (strain OCh 114)</name>
    <name type="synonym">Roseobacter denitrificans</name>
    <dbReference type="NCBI Taxonomy" id="375451"/>
    <lineage>
        <taxon>Bacteria</taxon>
        <taxon>Pseudomonadati</taxon>
        <taxon>Pseudomonadota</taxon>
        <taxon>Alphaproteobacteria</taxon>
        <taxon>Rhodobacterales</taxon>
        <taxon>Roseobacteraceae</taxon>
        <taxon>Roseobacter</taxon>
    </lineage>
</organism>
<protein>
    <submittedName>
        <fullName evidence="1">Uncharacterized protein</fullName>
    </submittedName>
</protein>